<keyword evidence="1" id="KW-0812">Transmembrane</keyword>
<keyword evidence="3" id="KW-1185">Reference proteome</keyword>
<feature type="transmembrane region" description="Helical" evidence="1">
    <location>
        <begin position="24"/>
        <end position="42"/>
    </location>
</feature>
<feature type="transmembrane region" description="Helical" evidence="1">
    <location>
        <begin position="123"/>
        <end position="142"/>
    </location>
</feature>
<dbReference type="KEGG" id="ipc:IPA_01175"/>
<sequence length="145" mass="16414">MTFLISAAIFRLSGLDWPVSVLGLTQYLIFLLTLLAFSYSLSLSTSLLEDKNNILGQLFFSILLPFSGAYFTELAWLGKATIYASVPLLLYNIPIWIFILVVFSMISFVGFLFMVFDWRVLSFALPFLIIPIVVHYVLSLGFTPH</sequence>
<evidence type="ECO:0000256" key="1">
    <source>
        <dbReference type="SAM" id="Phobius"/>
    </source>
</evidence>
<dbReference type="Proteomes" id="UP001063698">
    <property type="component" value="Chromosome"/>
</dbReference>
<dbReference type="AlphaFoldDB" id="A0A977PL25"/>
<evidence type="ECO:0000313" key="3">
    <source>
        <dbReference type="Proteomes" id="UP001063698"/>
    </source>
</evidence>
<feature type="transmembrane region" description="Helical" evidence="1">
    <location>
        <begin position="91"/>
        <end position="116"/>
    </location>
</feature>
<organism evidence="2 3">
    <name type="scientific">Ignicoccus pacificus DSM 13166</name>
    <dbReference type="NCBI Taxonomy" id="940294"/>
    <lineage>
        <taxon>Archaea</taxon>
        <taxon>Thermoproteota</taxon>
        <taxon>Thermoprotei</taxon>
        <taxon>Desulfurococcales</taxon>
        <taxon>Desulfurococcaceae</taxon>
        <taxon>Ignicoccus</taxon>
    </lineage>
</organism>
<keyword evidence="1" id="KW-1133">Transmembrane helix</keyword>
<reference evidence="2" key="1">
    <citation type="submission" date="2013-11" db="EMBL/GenBank/DDBJ databases">
        <title>Comparative genomics of Ignicoccus.</title>
        <authorList>
            <person name="Podar M."/>
        </authorList>
    </citation>
    <scope>NUCLEOTIDE SEQUENCE</scope>
    <source>
        <strain evidence="2">DSM 13166</strain>
    </source>
</reference>
<name>A0A977PL25_9CREN</name>
<protein>
    <submittedName>
        <fullName evidence="2">Uncharacterized protein</fullName>
    </submittedName>
</protein>
<keyword evidence="1" id="KW-0472">Membrane</keyword>
<accession>A0A977PL25</accession>
<proteinExistence type="predicted"/>
<evidence type="ECO:0000313" key="2">
    <source>
        <dbReference type="EMBL" id="UXD22049.1"/>
    </source>
</evidence>
<gene>
    <name evidence="2" type="ORF">IPA_01175</name>
</gene>
<feature type="transmembrane region" description="Helical" evidence="1">
    <location>
        <begin position="54"/>
        <end position="71"/>
    </location>
</feature>
<dbReference type="EMBL" id="CP006868">
    <property type="protein sequence ID" value="UXD22049.1"/>
    <property type="molecule type" value="Genomic_DNA"/>
</dbReference>